<proteinExistence type="predicted"/>
<dbReference type="Proteomes" id="UP000199169">
    <property type="component" value="Unassembled WGS sequence"/>
</dbReference>
<protein>
    <submittedName>
        <fullName evidence="1">Uncharacterized protein</fullName>
    </submittedName>
</protein>
<dbReference type="STRING" id="1860102.ACCAA_420016"/>
<gene>
    <name evidence="1" type="ORF">ACCAA_420016</name>
</gene>
<organism evidence="1 2">
    <name type="scientific">Candidatus Accumulibacter aalborgensis</name>
    <dbReference type="NCBI Taxonomy" id="1860102"/>
    <lineage>
        <taxon>Bacteria</taxon>
        <taxon>Pseudomonadati</taxon>
        <taxon>Pseudomonadota</taxon>
        <taxon>Betaproteobacteria</taxon>
        <taxon>Candidatus Accumulibacter</taxon>
    </lineage>
</organism>
<sequence length="94" mass="10695">MLLGLASTGNTQHRQALLFYGMADGTICADTMNIARYHAMIFQCCMVSRFSKQLLCNTREYFALVLNMVILGVKDAETFLFFIRRSTKAALRPY</sequence>
<evidence type="ECO:0000313" key="1">
    <source>
        <dbReference type="EMBL" id="SBT07285.1"/>
    </source>
</evidence>
<accession>A0A1A8XQ65</accession>
<keyword evidence="2" id="KW-1185">Reference proteome</keyword>
<dbReference type="EMBL" id="FLQX01000119">
    <property type="protein sequence ID" value="SBT07285.1"/>
    <property type="molecule type" value="Genomic_DNA"/>
</dbReference>
<evidence type="ECO:0000313" key="2">
    <source>
        <dbReference type="Proteomes" id="UP000199169"/>
    </source>
</evidence>
<name>A0A1A8XQ65_9PROT</name>
<dbReference type="AlphaFoldDB" id="A0A1A8XQ65"/>
<reference evidence="1 2" key="1">
    <citation type="submission" date="2016-06" db="EMBL/GenBank/DDBJ databases">
        <authorList>
            <person name="Kjaerup R.B."/>
            <person name="Dalgaard T.S."/>
            <person name="Juul-Madsen H.R."/>
        </authorList>
    </citation>
    <scope>NUCLEOTIDE SEQUENCE [LARGE SCALE GENOMIC DNA]</scope>
    <source>
        <strain evidence="1">3</strain>
    </source>
</reference>